<accession>A0A9W6GV22</accession>
<sequence>MSGPLYFSRAKLRNDPALEALAPVLMPSDAAARVQTDHRLMWSLFAGDREAPRDFLFRRETRKAVAPGASFLILSKRPPSETSPLFEVETKSFAPALSVGDRLHFSLYANPAINRSHRVGERKVTRRHDVVMDALRHVPAGDRADARERAIQEAGRAWLTQKGEQSGFALAGTTEIDGYEQLTIARDGGAPIILSVLCFEGQLNVTEPGVFLRSLAEGFGRARAFGCGLMLIRRA</sequence>
<dbReference type="Pfam" id="PF08798">
    <property type="entry name" value="CRISPR_assoc"/>
    <property type="match status" value="1"/>
</dbReference>
<dbReference type="RefSeq" id="WP_281803228.1">
    <property type="nucleotide sequence ID" value="NZ_BSEC01000001.1"/>
</dbReference>
<dbReference type="InterPro" id="IPR010179">
    <property type="entry name" value="CRISPR-assoc_prot_Cse3"/>
</dbReference>
<name>A0A9W6GV22_9HYPH</name>
<evidence type="ECO:0000313" key="1">
    <source>
        <dbReference type="EMBL" id="GLI93430.1"/>
    </source>
</evidence>
<reference evidence="1" key="1">
    <citation type="journal article" date="2023" name="Int. J. Syst. Evol. Microbiol.">
        <title>Methylocystis iwaonis sp. nov., a type II methane-oxidizing bacterium from surface soil of a rice paddy field in Japan, and emended description of the genus Methylocystis (ex Whittenbury et al. 1970) Bowman et al. 1993.</title>
        <authorList>
            <person name="Kaise H."/>
            <person name="Sawadogo J.B."/>
            <person name="Alam M.S."/>
            <person name="Ueno C."/>
            <person name="Dianou D."/>
            <person name="Shinjo R."/>
            <person name="Asakawa S."/>
        </authorList>
    </citation>
    <scope>NUCLEOTIDE SEQUENCE</scope>
    <source>
        <strain evidence="1">LMG27198</strain>
    </source>
</reference>
<dbReference type="SMART" id="SM01101">
    <property type="entry name" value="CRISPR_assoc"/>
    <property type="match status" value="1"/>
</dbReference>
<dbReference type="NCBIfam" id="TIGR01907">
    <property type="entry name" value="casE_Cse3"/>
    <property type="match status" value="1"/>
</dbReference>
<gene>
    <name evidence="1" type="ORF">LMG27198_24220</name>
</gene>
<evidence type="ECO:0000313" key="2">
    <source>
        <dbReference type="Proteomes" id="UP001144323"/>
    </source>
</evidence>
<keyword evidence="2" id="KW-1185">Reference proteome</keyword>
<comment type="caution">
    <text evidence="1">The sequence shown here is derived from an EMBL/GenBank/DDBJ whole genome shotgun (WGS) entry which is preliminary data.</text>
</comment>
<dbReference type="CDD" id="cd09727">
    <property type="entry name" value="Cas6_I-E"/>
    <property type="match status" value="1"/>
</dbReference>
<dbReference type="Gene3D" id="3.30.70.1200">
    <property type="entry name" value="Crispr-associated protein, domain 1"/>
    <property type="match status" value="1"/>
</dbReference>
<organism evidence="1 2">
    <name type="scientific">Methylocystis echinoides</name>
    <dbReference type="NCBI Taxonomy" id="29468"/>
    <lineage>
        <taxon>Bacteria</taxon>
        <taxon>Pseudomonadati</taxon>
        <taxon>Pseudomonadota</taxon>
        <taxon>Alphaproteobacteria</taxon>
        <taxon>Hyphomicrobiales</taxon>
        <taxon>Methylocystaceae</taxon>
        <taxon>Methylocystis</taxon>
    </lineage>
</organism>
<dbReference type="SUPFAM" id="SSF117987">
    <property type="entry name" value="CRISPR-associated protein"/>
    <property type="match status" value="1"/>
</dbReference>
<dbReference type="Proteomes" id="UP001144323">
    <property type="component" value="Unassembled WGS sequence"/>
</dbReference>
<protein>
    <submittedName>
        <fullName evidence="1">Type I-E CRISPR-associated protein Cas6/Cse3/CasE</fullName>
    </submittedName>
</protein>
<proteinExistence type="predicted"/>
<dbReference type="Gene3D" id="3.30.70.1210">
    <property type="entry name" value="Crispr-associated protein, domain 2"/>
    <property type="match status" value="1"/>
</dbReference>
<dbReference type="AlphaFoldDB" id="A0A9W6GV22"/>
<dbReference type="EMBL" id="BSEC01000001">
    <property type="protein sequence ID" value="GLI93430.1"/>
    <property type="molecule type" value="Genomic_DNA"/>
</dbReference>